<dbReference type="InterPro" id="IPR037523">
    <property type="entry name" value="VOC_core"/>
</dbReference>
<organism evidence="2 3">
    <name type="scientific">Lactococcus garvieae</name>
    <dbReference type="NCBI Taxonomy" id="1363"/>
    <lineage>
        <taxon>Bacteria</taxon>
        <taxon>Bacillati</taxon>
        <taxon>Bacillota</taxon>
        <taxon>Bacilli</taxon>
        <taxon>Lactobacillales</taxon>
        <taxon>Streptococcaceae</taxon>
        <taxon>Lactococcus</taxon>
    </lineage>
</organism>
<dbReference type="EMBL" id="FOTJ01000001">
    <property type="protein sequence ID" value="SFL09976.1"/>
    <property type="molecule type" value="Genomic_DNA"/>
</dbReference>
<dbReference type="RefSeq" id="WP_074750035.1">
    <property type="nucleotide sequence ID" value="NZ_CAXVJC010000006.1"/>
</dbReference>
<proteinExistence type="predicted"/>
<dbReference type="Pfam" id="PF00903">
    <property type="entry name" value="Glyoxalase"/>
    <property type="match status" value="1"/>
</dbReference>
<dbReference type="InterPro" id="IPR029068">
    <property type="entry name" value="Glyas_Bleomycin-R_OHBP_Dase"/>
</dbReference>
<dbReference type="PROSITE" id="PS51819">
    <property type="entry name" value="VOC"/>
    <property type="match status" value="1"/>
</dbReference>
<dbReference type="InterPro" id="IPR004360">
    <property type="entry name" value="Glyas_Fos-R_dOase_dom"/>
</dbReference>
<keyword evidence="2" id="KW-0223">Dioxygenase</keyword>
<dbReference type="Gene3D" id="3.10.180.10">
    <property type="entry name" value="2,3-Dihydroxybiphenyl 1,2-Dioxygenase, domain 1"/>
    <property type="match status" value="1"/>
</dbReference>
<dbReference type="OrthoDB" id="9803079at2"/>
<accession>A0A1I4EZK0</accession>
<gene>
    <name evidence="2" type="ORF">SAMN05216438_101242</name>
</gene>
<dbReference type="AlphaFoldDB" id="A0A1I4EZK0"/>
<evidence type="ECO:0000259" key="1">
    <source>
        <dbReference type="PROSITE" id="PS51819"/>
    </source>
</evidence>
<dbReference type="SUPFAM" id="SSF54593">
    <property type="entry name" value="Glyoxalase/Bleomycin resistance protein/Dihydroxybiphenyl dioxygenase"/>
    <property type="match status" value="1"/>
</dbReference>
<name>A0A1I4EZK0_9LACT</name>
<dbReference type="GO" id="GO:0051213">
    <property type="term" value="F:dioxygenase activity"/>
    <property type="evidence" value="ECO:0007669"/>
    <property type="project" value="UniProtKB-KW"/>
</dbReference>
<dbReference type="Proteomes" id="UP000181969">
    <property type="component" value="Unassembled WGS sequence"/>
</dbReference>
<keyword evidence="2" id="KW-0560">Oxidoreductase</keyword>
<evidence type="ECO:0000313" key="2">
    <source>
        <dbReference type="EMBL" id="SFL09976.1"/>
    </source>
</evidence>
<sequence length="126" mass="14352">MINLCNMLYVSDVPKHAEFWTKVGLQELRRQGSGSQETVIFAVDANAPSARIQLWNIDFIRQNSPEVAEMKGSMLFTVDNLQEWHSRVAEATDTVSEINDFQGMVNFNFQDPDGNYYAFAQSELPE</sequence>
<feature type="domain" description="VOC" evidence="1">
    <location>
        <begin position="1"/>
        <end position="122"/>
    </location>
</feature>
<evidence type="ECO:0000313" key="3">
    <source>
        <dbReference type="Proteomes" id="UP000181969"/>
    </source>
</evidence>
<reference evidence="2 3" key="1">
    <citation type="submission" date="2016-10" db="EMBL/GenBank/DDBJ databases">
        <authorList>
            <person name="de Groot N.N."/>
        </authorList>
    </citation>
    <scope>NUCLEOTIDE SEQUENCE [LARGE SCALE GENOMIC DNA]</scope>
    <source>
        <strain evidence="2 3">M79</strain>
    </source>
</reference>
<protein>
    <submittedName>
        <fullName evidence="2">Glyoxalase/Bleomycin resistance protein/Dioxygenase superfamily protein</fullName>
    </submittedName>
</protein>